<dbReference type="AlphaFoldDB" id="A0A0G1KSK5"/>
<dbReference type="EMBL" id="LCJW01000009">
    <property type="protein sequence ID" value="KKT86558.1"/>
    <property type="molecule type" value="Genomic_DNA"/>
</dbReference>
<reference evidence="1 2" key="1">
    <citation type="journal article" date="2015" name="Nature">
        <title>rRNA introns, odd ribosomes, and small enigmatic genomes across a large radiation of phyla.</title>
        <authorList>
            <person name="Brown C.T."/>
            <person name="Hug L.A."/>
            <person name="Thomas B.C."/>
            <person name="Sharon I."/>
            <person name="Castelle C.J."/>
            <person name="Singh A."/>
            <person name="Wilkins M.J."/>
            <person name="Williams K.H."/>
            <person name="Banfield J.F."/>
        </authorList>
    </citation>
    <scope>NUCLEOTIDE SEQUENCE [LARGE SCALE GENOMIC DNA]</scope>
</reference>
<dbReference type="SUPFAM" id="SSF53448">
    <property type="entry name" value="Nucleotide-diphospho-sugar transferases"/>
    <property type="match status" value="1"/>
</dbReference>
<evidence type="ECO:0008006" key="3">
    <source>
        <dbReference type="Google" id="ProtNLM"/>
    </source>
</evidence>
<gene>
    <name evidence="1" type="ORF">UW84_C0009G0015</name>
</gene>
<proteinExistence type="predicted"/>
<dbReference type="Proteomes" id="UP000034797">
    <property type="component" value="Unassembled WGS sequence"/>
</dbReference>
<organism evidence="1 2">
    <name type="scientific">Candidatus Collierbacteria bacterium GW2011_GWA2_44_99</name>
    <dbReference type="NCBI Taxonomy" id="1618380"/>
    <lineage>
        <taxon>Bacteria</taxon>
        <taxon>Candidatus Collieribacteriota</taxon>
    </lineage>
</organism>
<evidence type="ECO:0000313" key="2">
    <source>
        <dbReference type="Proteomes" id="UP000034797"/>
    </source>
</evidence>
<comment type="caution">
    <text evidence="1">The sequence shown here is derived from an EMBL/GenBank/DDBJ whole genome shotgun (WGS) entry which is preliminary data.</text>
</comment>
<dbReference type="Gene3D" id="3.90.550.10">
    <property type="entry name" value="Spore Coat Polysaccharide Biosynthesis Protein SpsA, Chain A"/>
    <property type="match status" value="1"/>
</dbReference>
<dbReference type="InterPro" id="IPR029044">
    <property type="entry name" value="Nucleotide-diphossugar_trans"/>
</dbReference>
<name>A0A0G1KSK5_9BACT</name>
<protein>
    <recommendedName>
        <fullName evidence="3">Glycosyltransferase 2-like domain-containing protein</fullName>
    </recommendedName>
</protein>
<evidence type="ECO:0000313" key="1">
    <source>
        <dbReference type="EMBL" id="KKT86558.1"/>
    </source>
</evidence>
<accession>A0A0G1KSK5</accession>
<sequence length="116" mass="13283">MNKAPPIVSIIIVDYKKKNPYLAECLDAIQKQSYRRFEIILICDYKIELNYPKLRQKYFGHYVGPAEKRDVPESPLQESVGKKPPPVGLLPLPSVPALIYIDFCFSKKDSSKTILL</sequence>